<dbReference type="Proteomes" id="UP000799750">
    <property type="component" value="Unassembled WGS sequence"/>
</dbReference>
<reference evidence="3" key="1">
    <citation type="journal article" date="2020" name="Stud. Mycol.">
        <title>101 Dothideomycetes genomes: a test case for predicting lifestyles and emergence of pathogens.</title>
        <authorList>
            <person name="Haridas S."/>
            <person name="Albert R."/>
            <person name="Binder M."/>
            <person name="Bloem J."/>
            <person name="Labutti K."/>
            <person name="Salamov A."/>
            <person name="Andreopoulos B."/>
            <person name="Baker S."/>
            <person name="Barry K."/>
            <person name="Bills G."/>
            <person name="Bluhm B."/>
            <person name="Cannon C."/>
            <person name="Castanera R."/>
            <person name="Culley D."/>
            <person name="Daum C."/>
            <person name="Ezra D."/>
            <person name="Gonzalez J."/>
            <person name="Henrissat B."/>
            <person name="Kuo A."/>
            <person name="Liang C."/>
            <person name="Lipzen A."/>
            <person name="Lutzoni F."/>
            <person name="Magnuson J."/>
            <person name="Mondo S."/>
            <person name="Nolan M."/>
            <person name="Ohm R."/>
            <person name="Pangilinan J."/>
            <person name="Park H.-J."/>
            <person name="Ramirez L."/>
            <person name="Alfaro M."/>
            <person name="Sun H."/>
            <person name="Tritt A."/>
            <person name="Yoshinaga Y."/>
            <person name="Zwiers L.-H."/>
            <person name="Turgeon B."/>
            <person name="Goodwin S."/>
            <person name="Spatafora J."/>
            <person name="Crous P."/>
            <person name="Grigoriev I."/>
        </authorList>
    </citation>
    <scope>NUCLEOTIDE SEQUENCE</scope>
    <source>
        <strain evidence="3">CBS 269.34</strain>
    </source>
</reference>
<evidence type="ECO:0000313" key="4">
    <source>
        <dbReference type="Proteomes" id="UP000799750"/>
    </source>
</evidence>
<keyword evidence="4" id="KW-1185">Reference proteome</keyword>
<organism evidence="3 4">
    <name type="scientific">Lophium mytilinum</name>
    <dbReference type="NCBI Taxonomy" id="390894"/>
    <lineage>
        <taxon>Eukaryota</taxon>
        <taxon>Fungi</taxon>
        <taxon>Dikarya</taxon>
        <taxon>Ascomycota</taxon>
        <taxon>Pezizomycotina</taxon>
        <taxon>Dothideomycetes</taxon>
        <taxon>Pleosporomycetidae</taxon>
        <taxon>Mytilinidiales</taxon>
        <taxon>Mytilinidiaceae</taxon>
        <taxon>Lophium</taxon>
    </lineage>
</organism>
<evidence type="ECO:0000259" key="2">
    <source>
        <dbReference type="Pfam" id="PF06985"/>
    </source>
</evidence>
<dbReference type="OrthoDB" id="2958217at2759"/>
<sequence>MSVFSRIRQSWQARRTDYPELPIPAQSTDEACPDCWEILHGLLHAVNSKLALRNVAHFLERRDCPLCHVILSIYPGLTHERRKSTLACEFSGFTQDGWVIIVYVNGGERGRIRVFHPENQSRFFLRPEFMADTANSLDRALLPWTRVSFGSLMSWKRKSLSPDSRYSSSRVTPSPKPTRSFRKVSSNFMNRFQDQISIPLVRGWLHDCEAHHHSTCSRAVLTERQGNPVDILLINVKGQRLVWTTSSTRYVALSYVWGRIDSFQTTKSTLKSLEDPGGLLLHSLPPVVQDALAFVKVMGETYLWIDQLCIVQDDADLKHRDIHQMDMIYSHACWTIVVLSGESADAYIPGIRPGSRVKWQSTTSVPLDKALENSPLEQRAWTMQERMLSQRCVYFTNQQVYFQCLNGVKSEVPAGIGQENLNGTTLVSNPLVSARLHQYDESWSWKFDIYRDLVQKYSRRQLSFPSDILNAFYGITKALQKCGSGDFVSGIPRSALNVALLWVPAAPLERRYINGRHLPSWSWAAWIGAVEWPSNIPRSVAVHCVTARCTLPFPELPMESEDAIRILARRTKDFDIRRSGLVPSQYVVYTKQGIRCGWVCGKDPHVFDHENTAQVEYVRLSSLLLEDLNYESATSMFDSAHYEITPRCIFNVMIVRWVNEDFKNAERVAICQIHKDAWKEFIRDHTGIERPEEWINLF</sequence>
<protein>
    <submittedName>
        <fullName evidence="3">HET-domain-containing protein</fullName>
    </submittedName>
</protein>
<dbReference type="AlphaFoldDB" id="A0A6A6Q9Y7"/>
<accession>A0A6A6Q9Y7</accession>
<feature type="compositionally biased region" description="Low complexity" evidence="1">
    <location>
        <begin position="161"/>
        <end position="170"/>
    </location>
</feature>
<proteinExistence type="predicted"/>
<dbReference type="PANTHER" id="PTHR33112:SF12">
    <property type="entry name" value="HETEROKARYON INCOMPATIBILITY DOMAIN-CONTAINING PROTEIN"/>
    <property type="match status" value="1"/>
</dbReference>
<feature type="region of interest" description="Disordered" evidence="1">
    <location>
        <begin position="159"/>
        <end position="180"/>
    </location>
</feature>
<gene>
    <name evidence="3" type="ORF">BU16DRAFT_175097</name>
</gene>
<name>A0A6A6Q9Y7_9PEZI</name>
<evidence type="ECO:0000313" key="3">
    <source>
        <dbReference type="EMBL" id="KAF2489145.1"/>
    </source>
</evidence>
<dbReference type="EMBL" id="MU004199">
    <property type="protein sequence ID" value="KAF2489145.1"/>
    <property type="molecule type" value="Genomic_DNA"/>
</dbReference>
<feature type="domain" description="Heterokaryon incompatibility" evidence="2">
    <location>
        <begin position="250"/>
        <end position="385"/>
    </location>
</feature>
<dbReference type="PANTHER" id="PTHR33112">
    <property type="entry name" value="DOMAIN PROTEIN, PUTATIVE-RELATED"/>
    <property type="match status" value="1"/>
</dbReference>
<evidence type="ECO:0000256" key="1">
    <source>
        <dbReference type="SAM" id="MobiDB-lite"/>
    </source>
</evidence>
<dbReference type="InterPro" id="IPR010730">
    <property type="entry name" value="HET"/>
</dbReference>
<dbReference type="Pfam" id="PF06985">
    <property type="entry name" value="HET"/>
    <property type="match status" value="1"/>
</dbReference>